<evidence type="ECO:0000256" key="4">
    <source>
        <dbReference type="ARBA" id="ARBA00022679"/>
    </source>
</evidence>
<sequence length="824" mass="91209">MDSPKLPDESSSMTSSTLSSALMSRSSSMMGSIRSYGLTSLASVRINKQALRVRLLIPQHVPLTMLDCIKNKDVDAGDQHFQLLTSDPVTSPEAPMVVFINTRSGGQAGPNLKDRLRDLLSDEQVFDLLEIAPNDFVRYGLGCLEKHANNEDVCAKQIREKIRVVVAGGDGTVGWVLGCLGELPRTGREPVPPVAIIPLGTGNDLARSFSWVSTFPFSWKSLSKRILHRAASGPICSLDSWQITLEMPASKAVDLPHTLKPSEECETDDQNMELDEEAPKTVKLSGVFYSYFSIGMDAQVAYGFHSLRNERPYLALGPISNKCIDPSFVAASLLDLRLLSCRGLKNILRIHVKKVNSTGWVPVPIPKSVRAIVALNLHNYGSGRNPWGTLRQAYLDKYGFVEANVDDGLLEIFGLKQGWHASFVMADLISAKHIAQAAEIRMELRGGEWKESFMQMDGEPWKQNLSKKHWTVLEIKRMPFQMLAYKELLTATNGFSDENKLGDGGFGSVYLGKTGDGLQIAVKKLKSMTSKAEMEFALEVEVLGRVRHKNLLGLRGYCVGTDQRLIIYECMPNLSLLSHLHGHFADEVQLDWPKRMKIAIGSAEGISYLHHEVTPHIIHRDIKASNVLLDSDYEPLVADFGFAKLIPDGISHMTTRVKGTLGYLAPEYAMWGKVSDGCDVYSFGILLLELLTGRKPEEKLPGGMKRTITELAERLIAKGRFKDLVDPRLRGNFDENQLKQAIGVACLCVQSEPEKRPAMKEVVYMLKGNGSEGKVVQTRMNNIKYKAELMALDQTSDDDDGGTDESYGVEIGLCQLLVVILVLT</sequence>
<dbReference type="InterPro" id="IPR001206">
    <property type="entry name" value="Diacylglycerol_kinase_cat_dom"/>
</dbReference>
<dbReference type="Pfam" id="PF00781">
    <property type="entry name" value="DAGK_cat"/>
    <property type="match status" value="1"/>
</dbReference>
<dbReference type="SMART" id="SM00220">
    <property type="entry name" value="S_TKc"/>
    <property type="match status" value="1"/>
</dbReference>
<feature type="binding site" evidence="9">
    <location>
        <position position="524"/>
    </location>
    <ligand>
        <name>ATP</name>
        <dbReference type="ChEBI" id="CHEBI:30616"/>
    </ligand>
</feature>
<comment type="caution">
    <text evidence="14">The sequence shown here is derived from an EMBL/GenBank/DDBJ whole genome shotgun (WGS) entry which is preliminary data.</text>
</comment>
<evidence type="ECO:0000259" key="12">
    <source>
        <dbReference type="PROSITE" id="PS50011"/>
    </source>
</evidence>
<keyword evidence="15" id="KW-1185">Reference proteome</keyword>
<feature type="compositionally biased region" description="Low complexity" evidence="11">
    <location>
        <begin position="10"/>
        <end position="20"/>
    </location>
</feature>
<dbReference type="Pfam" id="PF07714">
    <property type="entry name" value="PK_Tyr_Ser-Thr"/>
    <property type="match status" value="1"/>
</dbReference>
<protein>
    <recommendedName>
        <fullName evidence="10">Diacylglycerol kinase</fullName>
        <shortName evidence="10">DAG kinase</shortName>
        <ecNumber evidence="10">2.7.1.107</ecNumber>
    </recommendedName>
</protein>
<name>A0A6A3CU89_HIBSY</name>
<comment type="similarity">
    <text evidence="1 10">Belongs to the eukaryotic diacylglycerol kinase family.</text>
</comment>
<organism evidence="14 15">
    <name type="scientific">Hibiscus syriacus</name>
    <name type="common">Rose of Sharon</name>
    <dbReference type="NCBI Taxonomy" id="106335"/>
    <lineage>
        <taxon>Eukaryota</taxon>
        <taxon>Viridiplantae</taxon>
        <taxon>Streptophyta</taxon>
        <taxon>Embryophyta</taxon>
        <taxon>Tracheophyta</taxon>
        <taxon>Spermatophyta</taxon>
        <taxon>Magnoliopsida</taxon>
        <taxon>eudicotyledons</taxon>
        <taxon>Gunneridae</taxon>
        <taxon>Pentapetalae</taxon>
        <taxon>rosids</taxon>
        <taxon>malvids</taxon>
        <taxon>Malvales</taxon>
        <taxon>Malvaceae</taxon>
        <taxon>Malvoideae</taxon>
        <taxon>Hibiscus</taxon>
    </lineage>
</organism>
<dbReference type="PANTHER" id="PTHR47989:SF20">
    <property type="entry name" value="PROTEIN KINASE DOMAIN-CONTAINING PROTEIN"/>
    <property type="match status" value="1"/>
</dbReference>
<dbReference type="Gene3D" id="2.60.200.40">
    <property type="match status" value="1"/>
</dbReference>
<dbReference type="FunFam" id="3.40.50.10330:FF:000023">
    <property type="entry name" value="diacylglycerol kinase"/>
    <property type="match status" value="1"/>
</dbReference>
<dbReference type="FunFam" id="1.10.510.10:FF:000317">
    <property type="entry name" value="PTI1-like tyrosine-protein kinase At3g15890"/>
    <property type="match status" value="1"/>
</dbReference>
<dbReference type="PROSITE" id="PS00107">
    <property type="entry name" value="PROTEIN_KINASE_ATP"/>
    <property type="match status" value="1"/>
</dbReference>
<dbReference type="Pfam" id="PF00609">
    <property type="entry name" value="DAGK_acc"/>
    <property type="match status" value="1"/>
</dbReference>
<comment type="catalytic activity">
    <reaction evidence="10">
        <text>a 1,2-diacyl-sn-glycerol + ATP = a 1,2-diacyl-sn-glycero-3-phosphate + ADP + H(+)</text>
        <dbReference type="Rhea" id="RHEA:10272"/>
        <dbReference type="ChEBI" id="CHEBI:15378"/>
        <dbReference type="ChEBI" id="CHEBI:17815"/>
        <dbReference type="ChEBI" id="CHEBI:30616"/>
        <dbReference type="ChEBI" id="CHEBI:58608"/>
        <dbReference type="ChEBI" id="CHEBI:456216"/>
        <dbReference type="EC" id="2.7.1.107"/>
    </reaction>
</comment>
<evidence type="ECO:0000313" key="15">
    <source>
        <dbReference type="Proteomes" id="UP000436088"/>
    </source>
</evidence>
<keyword evidence="4 10" id="KW-0808">Transferase</keyword>
<gene>
    <name evidence="14" type="ORF">F3Y22_tig00002880pilonHSYRG00114</name>
</gene>
<evidence type="ECO:0000256" key="10">
    <source>
        <dbReference type="RuleBase" id="RU361128"/>
    </source>
</evidence>
<feature type="region of interest" description="Disordered" evidence="11">
    <location>
        <begin position="1"/>
        <end position="20"/>
    </location>
</feature>
<dbReference type="SMART" id="SM00046">
    <property type="entry name" value="DAGKc"/>
    <property type="match status" value="1"/>
</dbReference>
<dbReference type="InterPro" id="IPR001245">
    <property type="entry name" value="Ser-Thr/Tyr_kinase_cat_dom"/>
</dbReference>
<evidence type="ECO:0000259" key="13">
    <source>
        <dbReference type="PROSITE" id="PS50146"/>
    </source>
</evidence>
<dbReference type="EMBL" id="VEPZ02000201">
    <property type="protein sequence ID" value="KAE8730798.1"/>
    <property type="molecule type" value="Genomic_DNA"/>
</dbReference>
<dbReference type="InterPro" id="IPR011009">
    <property type="entry name" value="Kinase-like_dom_sf"/>
</dbReference>
<dbReference type="Gene3D" id="3.30.200.20">
    <property type="entry name" value="Phosphorylase Kinase, domain 1"/>
    <property type="match status" value="1"/>
</dbReference>
<dbReference type="FunFam" id="3.30.200.20:FF:000406">
    <property type="entry name" value="PTI1-like tyrosine-protein kinase At3g15890"/>
    <property type="match status" value="1"/>
</dbReference>
<dbReference type="PROSITE" id="PS00108">
    <property type="entry name" value="PROTEIN_KINASE_ST"/>
    <property type="match status" value="1"/>
</dbReference>
<keyword evidence="5 9" id="KW-0547">Nucleotide-binding</keyword>
<dbReference type="InterPro" id="IPR017441">
    <property type="entry name" value="Protein_kinase_ATP_BS"/>
</dbReference>
<feature type="domain" description="Protein kinase" evidence="12">
    <location>
        <begin position="495"/>
        <end position="766"/>
    </location>
</feature>
<keyword evidence="6 10" id="KW-0418">Kinase</keyword>
<dbReference type="GO" id="GO:0005524">
    <property type="term" value="F:ATP binding"/>
    <property type="evidence" value="ECO:0007669"/>
    <property type="project" value="UniProtKB-UniRule"/>
</dbReference>
<dbReference type="Gene3D" id="3.40.50.10330">
    <property type="entry name" value="Probable inorganic polyphosphate/atp-NAD kinase, domain 1"/>
    <property type="match status" value="1"/>
</dbReference>
<evidence type="ECO:0000256" key="8">
    <source>
        <dbReference type="ARBA" id="ARBA00023016"/>
    </source>
</evidence>
<evidence type="ECO:0000256" key="6">
    <source>
        <dbReference type="ARBA" id="ARBA00022777"/>
    </source>
</evidence>
<dbReference type="InterPro" id="IPR000756">
    <property type="entry name" value="Diacylglycerol_kin_accessory"/>
</dbReference>
<dbReference type="PROSITE" id="PS50011">
    <property type="entry name" value="PROTEIN_KINASE_DOM"/>
    <property type="match status" value="1"/>
</dbReference>
<dbReference type="Proteomes" id="UP000436088">
    <property type="component" value="Unassembled WGS sequence"/>
</dbReference>
<evidence type="ECO:0000256" key="11">
    <source>
        <dbReference type="SAM" id="MobiDB-lite"/>
    </source>
</evidence>
<dbReference type="AlphaFoldDB" id="A0A6A3CU89"/>
<dbReference type="SUPFAM" id="SSF56112">
    <property type="entry name" value="Protein kinase-like (PK-like)"/>
    <property type="match status" value="1"/>
</dbReference>
<evidence type="ECO:0000256" key="7">
    <source>
        <dbReference type="ARBA" id="ARBA00022840"/>
    </source>
</evidence>
<dbReference type="GO" id="GO:0004674">
    <property type="term" value="F:protein serine/threonine kinase activity"/>
    <property type="evidence" value="ECO:0007669"/>
    <property type="project" value="UniProtKB-KW"/>
</dbReference>
<accession>A0A6A3CU89</accession>
<dbReference type="GO" id="GO:0004143">
    <property type="term" value="F:ATP-dependent diacylglycerol kinase activity"/>
    <property type="evidence" value="ECO:0007669"/>
    <property type="project" value="UniProtKB-EC"/>
</dbReference>
<evidence type="ECO:0000313" key="14">
    <source>
        <dbReference type="EMBL" id="KAE8730798.1"/>
    </source>
</evidence>
<evidence type="ECO:0000256" key="3">
    <source>
        <dbReference type="ARBA" id="ARBA00022527"/>
    </source>
</evidence>
<dbReference type="InterPro" id="IPR016064">
    <property type="entry name" value="NAD/diacylglycerol_kinase_sf"/>
</dbReference>
<evidence type="ECO:0000256" key="9">
    <source>
        <dbReference type="PROSITE-ProRule" id="PRU10141"/>
    </source>
</evidence>
<dbReference type="InterPro" id="IPR008271">
    <property type="entry name" value="Ser/Thr_kinase_AS"/>
</dbReference>
<keyword evidence="7 9" id="KW-0067">ATP-binding</keyword>
<dbReference type="SMART" id="SM00045">
    <property type="entry name" value="DAGKa"/>
    <property type="match status" value="1"/>
</dbReference>
<reference evidence="14" key="1">
    <citation type="submission" date="2019-09" db="EMBL/GenBank/DDBJ databases">
        <title>Draft genome information of white flower Hibiscus syriacus.</title>
        <authorList>
            <person name="Kim Y.-M."/>
        </authorList>
    </citation>
    <scope>NUCLEOTIDE SEQUENCE [LARGE SCALE GENOMIC DNA]</scope>
    <source>
        <strain evidence="14">YM2019G1</strain>
    </source>
</reference>
<evidence type="ECO:0000256" key="5">
    <source>
        <dbReference type="ARBA" id="ARBA00022741"/>
    </source>
</evidence>
<dbReference type="InterPro" id="IPR017438">
    <property type="entry name" value="ATP-NAD_kinase_N"/>
</dbReference>
<dbReference type="InterPro" id="IPR000719">
    <property type="entry name" value="Prot_kinase_dom"/>
</dbReference>
<evidence type="ECO:0000256" key="1">
    <source>
        <dbReference type="ARBA" id="ARBA00009280"/>
    </source>
</evidence>
<dbReference type="PANTHER" id="PTHR47989">
    <property type="entry name" value="OS01G0750732 PROTEIN"/>
    <property type="match status" value="1"/>
</dbReference>
<keyword evidence="8" id="KW-0346">Stress response</keyword>
<keyword evidence="3" id="KW-0723">Serine/threonine-protein kinase</keyword>
<proteinExistence type="inferred from homology"/>
<evidence type="ECO:0000256" key="2">
    <source>
        <dbReference type="ARBA" id="ARBA00011245"/>
    </source>
</evidence>
<dbReference type="PROSITE" id="PS50146">
    <property type="entry name" value="DAGK"/>
    <property type="match status" value="1"/>
</dbReference>
<dbReference type="GO" id="GO:0007200">
    <property type="term" value="P:phospholipase C-activating G protein-coupled receptor signaling pathway"/>
    <property type="evidence" value="ECO:0007669"/>
    <property type="project" value="InterPro"/>
</dbReference>
<dbReference type="SUPFAM" id="SSF111331">
    <property type="entry name" value="NAD kinase/diacylglycerol kinase-like"/>
    <property type="match status" value="1"/>
</dbReference>
<dbReference type="EC" id="2.7.1.107" evidence="10"/>
<feature type="domain" description="DAGKc" evidence="13">
    <location>
        <begin position="91"/>
        <end position="247"/>
    </location>
</feature>
<dbReference type="CDD" id="cd14066">
    <property type="entry name" value="STKc_IRAK"/>
    <property type="match status" value="1"/>
</dbReference>
<comment type="subunit">
    <text evidence="2">Monomer.</text>
</comment>
<dbReference type="Gene3D" id="1.10.510.10">
    <property type="entry name" value="Transferase(Phosphotransferase) domain 1"/>
    <property type="match status" value="1"/>
</dbReference>